<evidence type="ECO:0000313" key="17">
    <source>
        <dbReference type="Proteomes" id="UP000247498"/>
    </source>
</evidence>
<feature type="compositionally biased region" description="Gly residues" evidence="11">
    <location>
        <begin position="691"/>
        <end position="733"/>
    </location>
</feature>
<organism evidence="16 17">
    <name type="scientific">Raphidocelis subcapitata</name>
    <dbReference type="NCBI Taxonomy" id="307507"/>
    <lineage>
        <taxon>Eukaryota</taxon>
        <taxon>Viridiplantae</taxon>
        <taxon>Chlorophyta</taxon>
        <taxon>core chlorophytes</taxon>
        <taxon>Chlorophyceae</taxon>
        <taxon>CS clade</taxon>
        <taxon>Sphaeropleales</taxon>
        <taxon>Selenastraceae</taxon>
        <taxon>Raphidocelis</taxon>
    </lineage>
</organism>
<protein>
    <submittedName>
        <fullName evidence="16">Uncharacterized protein</fullName>
    </submittedName>
</protein>
<feature type="region of interest" description="Disordered" evidence="11">
    <location>
        <begin position="504"/>
        <end position="525"/>
    </location>
</feature>
<feature type="domain" description="Calcium-activated potassium channel BK alpha subunit" evidence="14">
    <location>
        <begin position="586"/>
        <end position="624"/>
    </location>
</feature>
<evidence type="ECO:0000259" key="14">
    <source>
        <dbReference type="Pfam" id="PF03493"/>
    </source>
</evidence>
<keyword evidence="4 12" id="KW-0812">Transmembrane</keyword>
<feature type="compositionally biased region" description="Low complexity" evidence="11">
    <location>
        <begin position="818"/>
        <end position="837"/>
    </location>
</feature>
<dbReference type="SUPFAM" id="SSF81324">
    <property type="entry name" value="Voltage-gated potassium channels"/>
    <property type="match status" value="1"/>
</dbReference>
<evidence type="ECO:0000256" key="1">
    <source>
        <dbReference type="ARBA" id="ARBA00004141"/>
    </source>
</evidence>
<dbReference type="PANTHER" id="PTHR10027:SF10">
    <property type="entry name" value="SLOWPOKE 2, ISOFORM D"/>
    <property type="match status" value="1"/>
</dbReference>
<evidence type="ECO:0000256" key="5">
    <source>
        <dbReference type="ARBA" id="ARBA00022826"/>
    </source>
</evidence>
<feature type="transmembrane region" description="Helical" evidence="12">
    <location>
        <begin position="81"/>
        <end position="102"/>
    </location>
</feature>
<evidence type="ECO:0000256" key="11">
    <source>
        <dbReference type="SAM" id="MobiDB-lite"/>
    </source>
</evidence>
<dbReference type="Pfam" id="PF00520">
    <property type="entry name" value="Ion_trans"/>
    <property type="match status" value="1"/>
</dbReference>
<keyword evidence="9 12" id="KW-0472">Membrane</keyword>
<accession>A0A2V0NW56</accession>
<name>A0A2V0NW56_9CHLO</name>
<feature type="transmembrane region" description="Helical" evidence="12">
    <location>
        <begin position="176"/>
        <end position="194"/>
    </location>
</feature>
<dbReference type="PRINTS" id="PR00169">
    <property type="entry name" value="KCHANNEL"/>
</dbReference>
<dbReference type="InterPro" id="IPR027359">
    <property type="entry name" value="Volt_channel_dom_sf"/>
</dbReference>
<dbReference type="AlphaFoldDB" id="A0A2V0NW56"/>
<feature type="domain" description="RCK N-terminal" evidence="15">
    <location>
        <begin position="284"/>
        <end position="393"/>
    </location>
</feature>
<dbReference type="InterPro" id="IPR005821">
    <property type="entry name" value="Ion_trans_dom"/>
</dbReference>
<feature type="region of interest" description="Disordered" evidence="11">
    <location>
        <begin position="684"/>
        <end position="759"/>
    </location>
</feature>
<keyword evidence="6" id="KW-0630">Potassium</keyword>
<feature type="domain" description="Ion transport" evidence="13">
    <location>
        <begin position="62"/>
        <end position="270"/>
    </location>
</feature>
<evidence type="ECO:0000256" key="2">
    <source>
        <dbReference type="ARBA" id="ARBA00022448"/>
    </source>
</evidence>
<keyword evidence="3" id="KW-0633">Potassium transport</keyword>
<evidence type="ECO:0000313" key="16">
    <source>
        <dbReference type="EMBL" id="GBF91559.1"/>
    </source>
</evidence>
<reference evidence="16 17" key="1">
    <citation type="journal article" date="2018" name="Sci. Rep.">
        <title>Raphidocelis subcapitata (=Pseudokirchneriella subcapitata) provides an insight into genome evolution and environmental adaptations in the Sphaeropleales.</title>
        <authorList>
            <person name="Suzuki S."/>
            <person name="Yamaguchi H."/>
            <person name="Nakajima N."/>
            <person name="Kawachi M."/>
        </authorList>
    </citation>
    <scope>NUCLEOTIDE SEQUENCE [LARGE SCALE GENOMIC DNA]</scope>
    <source>
        <strain evidence="16 17">NIES-35</strain>
    </source>
</reference>
<keyword evidence="17" id="KW-1185">Reference proteome</keyword>
<evidence type="ECO:0000256" key="3">
    <source>
        <dbReference type="ARBA" id="ARBA00022538"/>
    </source>
</evidence>
<feature type="transmembrane region" description="Helical" evidence="12">
    <location>
        <begin position="109"/>
        <end position="132"/>
    </location>
</feature>
<dbReference type="Pfam" id="PF03493">
    <property type="entry name" value="BK_channel_a"/>
    <property type="match status" value="1"/>
</dbReference>
<dbReference type="OrthoDB" id="548411at2759"/>
<evidence type="ECO:0000256" key="12">
    <source>
        <dbReference type="SAM" id="Phobius"/>
    </source>
</evidence>
<dbReference type="PANTHER" id="PTHR10027">
    <property type="entry name" value="CALCIUM-ACTIVATED POTASSIUM CHANNEL ALPHA CHAIN"/>
    <property type="match status" value="1"/>
</dbReference>
<evidence type="ECO:0000259" key="13">
    <source>
        <dbReference type="Pfam" id="PF00520"/>
    </source>
</evidence>
<feature type="region of interest" description="Disordered" evidence="11">
    <location>
        <begin position="1"/>
        <end position="23"/>
    </location>
</feature>
<dbReference type="InParanoid" id="A0A2V0NW56"/>
<keyword evidence="7 12" id="KW-1133">Transmembrane helix</keyword>
<comment type="caution">
    <text evidence="16">The sequence shown here is derived from an EMBL/GenBank/DDBJ whole genome shotgun (WGS) entry which is preliminary data.</text>
</comment>
<evidence type="ECO:0000256" key="8">
    <source>
        <dbReference type="ARBA" id="ARBA00023065"/>
    </source>
</evidence>
<dbReference type="GO" id="GO:0005267">
    <property type="term" value="F:potassium channel activity"/>
    <property type="evidence" value="ECO:0007669"/>
    <property type="project" value="UniProtKB-KW"/>
</dbReference>
<evidence type="ECO:0000256" key="4">
    <source>
        <dbReference type="ARBA" id="ARBA00022692"/>
    </source>
</evidence>
<dbReference type="GO" id="GO:0016020">
    <property type="term" value="C:membrane"/>
    <property type="evidence" value="ECO:0007669"/>
    <property type="project" value="UniProtKB-SubCell"/>
</dbReference>
<dbReference type="Gene3D" id="1.20.120.350">
    <property type="entry name" value="Voltage-gated potassium channels. Chain C"/>
    <property type="match status" value="1"/>
</dbReference>
<dbReference type="InterPro" id="IPR003929">
    <property type="entry name" value="K_chnl_BK_asu"/>
</dbReference>
<evidence type="ECO:0000256" key="6">
    <source>
        <dbReference type="ARBA" id="ARBA00022958"/>
    </source>
</evidence>
<dbReference type="InterPro" id="IPR003148">
    <property type="entry name" value="RCK_N"/>
</dbReference>
<feature type="region of interest" description="Disordered" evidence="11">
    <location>
        <begin position="814"/>
        <end position="929"/>
    </location>
</feature>
<feature type="compositionally biased region" description="Low complexity" evidence="11">
    <location>
        <begin position="911"/>
        <end position="926"/>
    </location>
</feature>
<evidence type="ECO:0000256" key="10">
    <source>
        <dbReference type="ARBA" id="ARBA00023303"/>
    </source>
</evidence>
<dbReference type="InterPro" id="IPR047871">
    <property type="entry name" value="K_chnl_Slo-like"/>
</dbReference>
<keyword evidence="8" id="KW-0406">Ion transport</keyword>
<evidence type="ECO:0000256" key="9">
    <source>
        <dbReference type="ARBA" id="ARBA00023136"/>
    </source>
</evidence>
<keyword evidence="5" id="KW-0631">Potassium channel</keyword>
<evidence type="ECO:0000256" key="7">
    <source>
        <dbReference type="ARBA" id="ARBA00022989"/>
    </source>
</evidence>
<feature type="compositionally biased region" description="Gly residues" evidence="11">
    <location>
        <begin position="867"/>
        <end position="876"/>
    </location>
</feature>
<evidence type="ECO:0000259" key="15">
    <source>
        <dbReference type="Pfam" id="PF22614"/>
    </source>
</evidence>
<feature type="transmembrane region" description="Helical" evidence="12">
    <location>
        <begin position="239"/>
        <end position="260"/>
    </location>
</feature>
<sequence>MRSRGSGLSPPAAGGDDAEEVKPEHRADMRALVQARRQARYWLEMSGWDRVLVYTDGALSSLSVFTYVLSTYNLAGVDKPLSVVELVLACYFTAYWVLRFWLAERRLRYVFSLGTAIDIVTIAPVFIAIPLAQSASDVPVIFMLRMLRILRVLRLFNMTKATARLESAISRGGINLALTMISMILIAGALFMEAEKWGPNKADERYSTLEFHEALYWATITLTTVGYGDYAPSWWLTQAVVMGMLLVAFTVLPLMTGRLVDAINTATKYQRGSYQRGGGRSRPGHFVFLGNLDADTILRLMDEIYHEDKGYDDRALVFLSPLPPSLAVRRVLLTHPHCGKMTYLQGSPFRRLDLERTQVEYAEAVFIVADKYARDARTEDRAHSLTLLSVGQYLAERAVDLHHRAASATACFNPFSTLRPPITLPYVVIQLLLTESRQALSANLQALSGVALSRLAKSRRFLAAQLADEEGWSARVDAYAARWRAGPPSPAGAAGGAAAAAAAAVRQRGPGTGDSAPPPPRGRLASGKSFVGAVRSISAFLKSSGRVSGGGSRSGGFEELGDETCERALHIVTGAEFWRRLSAGIEVICIGELRGALLAHSALGCPGVSTLLANLCSTIGDEHTSLGKATDNVRERGGIHLHICPLALRIDSTLCGYIVAADVRQALAVAETEPEALHAWRARRAQERADGGGGGGGGDGGGGGGDGGGDGLGNGRAGSGLGRGGISGGGGGEGGEEGASTRSGTTQATAGSEPADRAPALATHSMPVAALAAREAAAARAAAAAARAAVAARRGGGGGGGGASHLVVEMGSMEARPEAAAAEEAPSPASAREPAAGAGDGQSTPGRRGGRWTGRWSPFSLPARTDSGGGGGGGGDETPFSRGLVSPRWGGGSTPRSTKEDALATRSTPLASAAAHKPGGAAAAGRSWRRRPVVTAPQAALNTALSIELDPLPSAAPGGAAAGHPPAGARRWRGGLGSAMSYALPTHLLRSASREGRDMAEAFIEQRYHCRTPEEALGAAGIVIEGPVPFSGHIILFGPVSSTEGLLSILAPLRSKRLARWRPVVILDTALPEPGSGWDDIARLKDGTAHSSSDLLRVNAEAAAAGILLPGFDCGAPEEDDAALEAAAMSDGAVIEAWQQLKTVNPDMQLHTEMMHPDDMAYLSPLTPMPGVRLLQVGMCPAYMAGSVFLAHSLDSLTIQVGGWGHGELGGLWLANQGPYLPSCGSKCPARP</sequence>
<dbReference type="Pfam" id="PF22614">
    <property type="entry name" value="Slo-like_RCK"/>
    <property type="match status" value="1"/>
</dbReference>
<keyword evidence="2" id="KW-0813">Transport</keyword>
<gene>
    <name evidence="16" type="ORF">Rsub_04299</name>
</gene>
<dbReference type="Proteomes" id="UP000247498">
    <property type="component" value="Unassembled WGS sequence"/>
</dbReference>
<comment type="subcellular location">
    <subcellularLocation>
        <location evidence="1">Membrane</location>
        <topology evidence="1">Multi-pass membrane protein</topology>
    </subcellularLocation>
</comment>
<dbReference type="STRING" id="307507.A0A2V0NW56"/>
<proteinExistence type="predicted"/>
<dbReference type="EMBL" id="BDRX01000025">
    <property type="protein sequence ID" value="GBF91559.1"/>
    <property type="molecule type" value="Genomic_DNA"/>
</dbReference>
<keyword evidence="10" id="KW-0407">Ion channel</keyword>
<dbReference type="Gene3D" id="1.10.287.70">
    <property type="match status" value="1"/>
</dbReference>